<gene>
    <name evidence="1" type="ORF">B1756_04055</name>
</gene>
<sequence>MLCWQFGAAEQVRGVSNCGSASVGINPPVSSSRGNCSNSSRISDSGPLALEHRGFVRSVVDLADVP</sequence>
<proteinExistence type="predicted"/>
<reference evidence="2" key="1">
    <citation type="submission" date="2017-02" db="EMBL/GenBank/DDBJ databases">
        <title>Natronthermophilus aegyptiacus gen. nov.,sp. nov., an aerobic, extremely halophilic alkalithermophilic archaeon isolated from the athalassohaline Wadi An Natrun, Egypt.</title>
        <authorList>
            <person name="Zhao B."/>
        </authorList>
    </citation>
    <scope>NUCLEOTIDE SEQUENCE [LARGE SCALE GENOMIC DNA]</scope>
    <source>
        <strain evidence="2">JW/NM-HA 15</strain>
    </source>
</reference>
<evidence type="ECO:0000313" key="2">
    <source>
        <dbReference type="Proteomes" id="UP000250088"/>
    </source>
</evidence>
<keyword evidence="2" id="KW-1185">Reference proteome</keyword>
<dbReference type="AlphaFoldDB" id="A0A2Z2HU57"/>
<dbReference type="EMBL" id="CP019893">
    <property type="protein sequence ID" value="ARS89007.1"/>
    <property type="molecule type" value="Genomic_DNA"/>
</dbReference>
<accession>A0A2Z2HU57</accession>
<organism evidence="1 2">
    <name type="scientific">Natrarchaeobaculum aegyptiacum</name>
    <dbReference type="NCBI Taxonomy" id="745377"/>
    <lineage>
        <taxon>Archaea</taxon>
        <taxon>Methanobacteriati</taxon>
        <taxon>Methanobacteriota</taxon>
        <taxon>Stenosarchaea group</taxon>
        <taxon>Halobacteria</taxon>
        <taxon>Halobacteriales</taxon>
        <taxon>Natrialbaceae</taxon>
        <taxon>Natrarchaeobaculum</taxon>
    </lineage>
</organism>
<protein>
    <submittedName>
        <fullName evidence="1">Uncharacterized protein</fullName>
    </submittedName>
</protein>
<name>A0A2Z2HU57_9EURY</name>
<evidence type="ECO:0000313" key="1">
    <source>
        <dbReference type="EMBL" id="ARS89007.1"/>
    </source>
</evidence>
<dbReference type="Proteomes" id="UP000250088">
    <property type="component" value="Chromosome"/>
</dbReference>
<dbReference type="KEGG" id="naj:B1756_04055"/>